<dbReference type="Proteomes" id="UP000254082">
    <property type="component" value="Unassembled WGS sequence"/>
</dbReference>
<dbReference type="OrthoDB" id="9806494at2"/>
<reference evidence="1 2" key="1">
    <citation type="submission" date="2018-06" db="EMBL/GenBank/DDBJ databases">
        <authorList>
            <consortium name="Pathogen Informatics"/>
            <person name="Doyle S."/>
        </authorList>
    </citation>
    <scope>NUCLEOTIDE SEQUENCE [LARGE SCALE GENOMIC DNA]</scope>
    <source>
        <strain evidence="2">NCTC 11391</strain>
    </source>
</reference>
<accession>A0A380JE13</accession>
<name>A0A380JE13_STRDO</name>
<dbReference type="RefSeq" id="WP_002999382.1">
    <property type="nucleotide sequence ID" value="NZ_UHFA01000002.1"/>
</dbReference>
<dbReference type="PIRSF" id="PIRSF008502">
    <property type="entry name" value="UCP008502"/>
    <property type="match status" value="1"/>
</dbReference>
<organism evidence="1 2">
    <name type="scientific">Streptococcus downei MFe28</name>
    <dbReference type="NCBI Taxonomy" id="764290"/>
    <lineage>
        <taxon>Bacteria</taxon>
        <taxon>Bacillati</taxon>
        <taxon>Bacillota</taxon>
        <taxon>Bacilli</taxon>
        <taxon>Lactobacillales</taxon>
        <taxon>Streptococcaceae</taxon>
        <taxon>Streptococcus</taxon>
    </lineage>
</organism>
<dbReference type="PANTHER" id="PTHR36439:SF1">
    <property type="entry name" value="DUF1697 DOMAIN-CONTAINING PROTEIN"/>
    <property type="match status" value="1"/>
</dbReference>
<dbReference type="Gene3D" id="3.30.70.1280">
    <property type="entry name" value="SP0830-like domains"/>
    <property type="match status" value="1"/>
</dbReference>
<keyword evidence="2" id="KW-1185">Reference proteome</keyword>
<dbReference type="InterPro" id="IPR012545">
    <property type="entry name" value="DUF1697"/>
</dbReference>
<dbReference type="PANTHER" id="PTHR36439">
    <property type="entry name" value="BLL4334 PROTEIN"/>
    <property type="match status" value="1"/>
</dbReference>
<sequence>MAKKIILLRGVTPTGKNRIPKMSDLVEILEAAGFLSVKTYIQSGNIILNTDLSDEAIKRLVHDTILKQLGADLSVIIKLPEQLTIAAQEDPFDATYDASRIHLVFTNDDWSKETLADLTETDFGDEAFVVGSECLYLYLPREAKKKRLNTNFLEKKLGIRATMRKLSVTSKLSEM</sequence>
<dbReference type="AlphaFoldDB" id="A0A380JE13"/>
<dbReference type="EMBL" id="UHFA01000002">
    <property type="protein sequence ID" value="SUN35630.1"/>
    <property type="molecule type" value="Genomic_DNA"/>
</dbReference>
<evidence type="ECO:0000313" key="1">
    <source>
        <dbReference type="EMBL" id="SUN35630.1"/>
    </source>
</evidence>
<protein>
    <submittedName>
        <fullName evidence="1">Uncharacterized protein conserved in bacteria</fullName>
    </submittedName>
</protein>
<gene>
    <name evidence="1" type="ORF">NCTC11391_00664</name>
</gene>
<dbReference type="SUPFAM" id="SSF160379">
    <property type="entry name" value="SP0830-like"/>
    <property type="match status" value="1"/>
</dbReference>
<dbReference type="Pfam" id="PF08002">
    <property type="entry name" value="DUF1697"/>
    <property type="match status" value="1"/>
</dbReference>
<proteinExistence type="predicted"/>
<evidence type="ECO:0000313" key="2">
    <source>
        <dbReference type="Proteomes" id="UP000254082"/>
    </source>
</evidence>